<evidence type="ECO:0000256" key="1">
    <source>
        <dbReference type="ARBA" id="ARBA00004571"/>
    </source>
</evidence>
<feature type="signal peptide" evidence="10">
    <location>
        <begin position="1"/>
        <end position="26"/>
    </location>
</feature>
<sequence>MFKRTHGAASILLAAAGLMVVTPATAQTASPDAATAVDEIVVTGERGRARQSIQLKRAADGVYDSVVEDDIGRLPDLNVSDSFRRIAGASATLDEDEGRFVTVRGLSSEYNLVTIDGIAVATHDAFGGGGRGVNLEVIPNTAVSRLEIFKTFTPNIDGHAVGGYLNLVTRSAFDRPGFQIRGDATLGRYTLRDLPTSDDHDPEGRFNLTVSNTFGADDRFGALLSLSYDRKARDETKIIPDNYSYFNSGGASTGTPLTGNGFAAPNQFRFFIYDDELQRLGAFARIDARLAPDLTTGLSAFFFSQENAENRYGHQLQGLAGISGQTETSGTYARGFGEVAYSYFPIERRNAGLNWTTVYTPDGPHRVTGRVGYSFSDFTHDTPNVQFRTTTVANLGARYDTTNLIPTFDVNDAAYWTNPANYSLFQYDFRNLRTDEDIVEAQVDYVFTPEATGFGALAGAGFRQLTRSVDNDQRFFTNPAQRLTGLVQPLTYAPPGRSVPYVFFDYDAFAALVTQNPSAFPVNTTRSIEASAAGDFEYVEEIASVYGAATYTGDRFKVIAGLRFEDTAVTTDTFVRDTLPTPDVFRPVTRDSSFSATLPSINAYYDLTEALRLRAAVSRSLGRPNPTSIGQQLSVSTDGLTVTQGNPDLQPREADNFDLSLEYTFAGGDGLFALAAFRKDITNEIVTLRTPGTFEGRDVTFVQPTNAEEAQVSGLEASFVLSAFEFLPAPLDGLGFNGNAAFLDGEFTYTDTAGARRTFGQLLSQPKRIYNASLFYNWQDRAEVRVAYHFSGQNFSSVNTTSPWLSRGTPDTEQWDLTARYELNDAWTVRVEARNLTDEDQFITQGLDFDRLIEQVDYGRSFWIGLSFRN</sequence>
<dbReference type="SUPFAM" id="SSF56935">
    <property type="entry name" value="Porins"/>
    <property type="match status" value="1"/>
</dbReference>
<reference evidence="13 14" key="1">
    <citation type="submission" date="2017-03" db="EMBL/GenBank/DDBJ databases">
        <title>Lifting the veil on microbial sulfur biogeochemistry in mining wastewaters.</title>
        <authorList>
            <person name="Kantor R.S."/>
            <person name="Colenbrander Nelson T."/>
            <person name="Marshall S."/>
            <person name="Bennett D."/>
            <person name="Apte S."/>
            <person name="Camacho D."/>
            <person name="Thomas B.C."/>
            <person name="Warren L.A."/>
            <person name="Banfield J.F."/>
        </authorList>
    </citation>
    <scope>NUCLEOTIDE SEQUENCE [LARGE SCALE GENOMIC DNA]</scope>
    <source>
        <strain evidence="13">32-69-9</strain>
    </source>
</reference>
<evidence type="ECO:0000256" key="6">
    <source>
        <dbReference type="ARBA" id="ARBA00023136"/>
    </source>
</evidence>
<dbReference type="Proteomes" id="UP000215595">
    <property type="component" value="Unassembled WGS sequence"/>
</dbReference>
<feature type="chain" id="PRO_5012762352" description="TonB-dependent receptor" evidence="10">
    <location>
        <begin position="27"/>
        <end position="870"/>
    </location>
</feature>
<dbReference type="PROSITE" id="PS52016">
    <property type="entry name" value="TONB_DEPENDENT_REC_3"/>
    <property type="match status" value="1"/>
</dbReference>
<evidence type="ECO:0008006" key="15">
    <source>
        <dbReference type="Google" id="ProtNLM"/>
    </source>
</evidence>
<dbReference type="InterPro" id="IPR037066">
    <property type="entry name" value="Plug_dom_sf"/>
</dbReference>
<dbReference type="GO" id="GO:0009279">
    <property type="term" value="C:cell outer membrane"/>
    <property type="evidence" value="ECO:0007669"/>
    <property type="project" value="UniProtKB-SubCell"/>
</dbReference>
<dbReference type="Gene3D" id="2.170.130.10">
    <property type="entry name" value="TonB-dependent receptor, plug domain"/>
    <property type="match status" value="1"/>
</dbReference>
<comment type="subcellular location">
    <subcellularLocation>
        <location evidence="1 8">Cell outer membrane</location>
        <topology evidence="1 8">Multi-pass membrane protein</topology>
    </subcellularLocation>
</comment>
<dbReference type="PANTHER" id="PTHR40980">
    <property type="entry name" value="PLUG DOMAIN-CONTAINING PROTEIN"/>
    <property type="match status" value="1"/>
</dbReference>
<proteinExistence type="inferred from homology"/>
<dbReference type="InterPro" id="IPR012910">
    <property type="entry name" value="Plug_dom"/>
</dbReference>
<keyword evidence="10" id="KW-0732">Signal</keyword>
<evidence type="ECO:0000256" key="3">
    <source>
        <dbReference type="ARBA" id="ARBA00022452"/>
    </source>
</evidence>
<dbReference type="Pfam" id="PF07715">
    <property type="entry name" value="Plug"/>
    <property type="match status" value="1"/>
</dbReference>
<feature type="domain" description="TonB-dependent receptor plug" evidence="12">
    <location>
        <begin position="60"/>
        <end position="163"/>
    </location>
</feature>
<evidence type="ECO:0000256" key="2">
    <source>
        <dbReference type="ARBA" id="ARBA00022448"/>
    </source>
</evidence>
<dbReference type="AlphaFoldDB" id="A0A258FES7"/>
<dbReference type="InterPro" id="IPR036942">
    <property type="entry name" value="Beta-barrel_TonB_sf"/>
</dbReference>
<dbReference type="EMBL" id="NCEB01000041">
    <property type="protein sequence ID" value="OYX30619.1"/>
    <property type="molecule type" value="Genomic_DNA"/>
</dbReference>
<accession>A0A258FES7</accession>
<keyword evidence="7 8" id="KW-0998">Cell outer membrane</keyword>
<dbReference type="InterPro" id="IPR010104">
    <property type="entry name" value="TonB_rcpt_bac"/>
</dbReference>
<evidence type="ECO:0000256" key="7">
    <source>
        <dbReference type="ARBA" id="ARBA00023237"/>
    </source>
</evidence>
<keyword evidence="6 8" id="KW-0472">Membrane</keyword>
<dbReference type="InterPro" id="IPR039426">
    <property type="entry name" value="TonB-dep_rcpt-like"/>
</dbReference>
<evidence type="ECO:0000259" key="12">
    <source>
        <dbReference type="Pfam" id="PF07715"/>
    </source>
</evidence>
<keyword evidence="3 8" id="KW-1134">Transmembrane beta strand</keyword>
<dbReference type="CDD" id="cd01347">
    <property type="entry name" value="ligand_gated_channel"/>
    <property type="match status" value="1"/>
</dbReference>
<evidence type="ECO:0000313" key="13">
    <source>
        <dbReference type="EMBL" id="OYX30619.1"/>
    </source>
</evidence>
<evidence type="ECO:0000256" key="9">
    <source>
        <dbReference type="RuleBase" id="RU003357"/>
    </source>
</evidence>
<evidence type="ECO:0000259" key="11">
    <source>
        <dbReference type="Pfam" id="PF00593"/>
    </source>
</evidence>
<dbReference type="NCBIfam" id="TIGR01782">
    <property type="entry name" value="TonB-Xanth-Caul"/>
    <property type="match status" value="1"/>
</dbReference>
<name>A0A258FES7_9CAUL</name>
<evidence type="ECO:0000256" key="10">
    <source>
        <dbReference type="SAM" id="SignalP"/>
    </source>
</evidence>
<keyword evidence="4 8" id="KW-0812">Transmembrane</keyword>
<feature type="domain" description="TonB-dependent receptor-like beta-barrel" evidence="11">
    <location>
        <begin position="370"/>
        <end position="836"/>
    </location>
</feature>
<dbReference type="PANTHER" id="PTHR40980:SF4">
    <property type="entry name" value="TONB-DEPENDENT RECEPTOR-LIKE BETA-BARREL DOMAIN-CONTAINING PROTEIN"/>
    <property type="match status" value="1"/>
</dbReference>
<dbReference type="Gene3D" id="2.40.170.20">
    <property type="entry name" value="TonB-dependent receptor, beta-barrel domain"/>
    <property type="match status" value="1"/>
</dbReference>
<keyword evidence="2 8" id="KW-0813">Transport</keyword>
<gene>
    <name evidence="13" type="ORF">B7Z01_14115</name>
</gene>
<dbReference type="InterPro" id="IPR000531">
    <property type="entry name" value="Beta-barrel_TonB"/>
</dbReference>
<comment type="caution">
    <text evidence="13">The sequence shown here is derived from an EMBL/GenBank/DDBJ whole genome shotgun (WGS) entry which is preliminary data.</text>
</comment>
<dbReference type="Pfam" id="PF00593">
    <property type="entry name" value="TonB_dep_Rec_b-barrel"/>
    <property type="match status" value="1"/>
</dbReference>
<evidence type="ECO:0000313" key="14">
    <source>
        <dbReference type="Proteomes" id="UP000215595"/>
    </source>
</evidence>
<comment type="similarity">
    <text evidence="8 9">Belongs to the TonB-dependent receptor family.</text>
</comment>
<keyword evidence="5 9" id="KW-0798">TonB box</keyword>
<evidence type="ECO:0000256" key="8">
    <source>
        <dbReference type="PROSITE-ProRule" id="PRU01360"/>
    </source>
</evidence>
<evidence type="ECO:0000256" key="4">
    <source>
        <dbReference type="ARBA" id="ARBA00022692"/>
    </source>
</evidence>
<protein>
    <recommendedName>
        <fullName evidence="15">TonB-dependent receptor</fullName>
    </recommendedName>
</protein>
<organism evidence="13 14">
    <name type="scientific">Brevundimonas subvibrioides</name>
    <dbReference type="NCBI Taxonomy" id="74313"/>
    <lineage>
        <taxon>Bacteria</taxon>
        <taxon>Pseudomonadati</taxon>
        <taxon>Pseudomonadota</taxon>
        <taxon>Alphaproteobacteria</taxon>
        <taxon>Caulobacterales</taxon>
        <taxon>Caulobacteraceae</taxon>
        <taxon>Brevundimonas</taxon>
    </lineage>
</organism>
<evidence type="ECO:0000256" key="5">
    <source>
        <dbReference type="ARBA" id="ARBA00023077"/>
    </source>
</evidence>